<evidence type="ECO:0000313" key="3">
    <source>
        <dbReference type="Proteomes" id="UP001500920"/>
    </source>
</evidence>
<protein>
    <submittedName>
        <fullName evidence="2">Uncharacterized protein</fullName>
    </submittedName>
</protein>
<comment type="caution">
    <text evidence="2">The sequence shown here is derived from an EMBL/GenBank/DDBJ whole genome shotgun (WGS) entry which is preliminary data.</text>
</comment>
<organism evidence="2 3">
    <name type="scientific">Salinicoccus jeotgali</name>
    <dbReference type="NCBI Taxonomy" id="381634"/>
    <lineage>
        <taxon>Bacteria</taxon>
        <taxon>Bacillati</taxon>
        <taxon>Bacillota</taxon>
        <taxon>Bacilli</taxon>
        <taxon>Bacillales</taxon>
        <taxon>Staphylococcaceae</taxon>
        <taxon>Salinicoccus</taxon>
    </lineage>
</organism>
<feature type="transmembrane region" description="Helical" evidence="1">
    <location>
        <begin position="5"/>
        <end position="23"/>
    </location>
</feature>
<keyword evidence="1" id="KW-1133">Transmembrane helix</keyword>
<keyword evidence="3" id="KW-1185">Reference proteome</keyword>
<dbReference type="Proteomes" id="UP001500920">
    <property type="component" value="Unassembled WGS sequence"/>
</dbReference>
<name>A0ABP7E5X1_9STAP</name>
<feature type="transmembrane region" description="Helical" evidence="1">
    <location>
        <begin position="29"/>
        <end position="47"/>
    </location>
</feature>
<evidence type="ECO:0000313" key="2">
    <source>
        <dbReference type="EMBL" id="GAA3713821.1"/>
    </source>
</evidence>
<keyword evidence="1" id="KW-0812">Transmembrane</keyword>
<gene>
    <name evidence="2" type="ORF">GCM10022378_00810</name>
</gene>
<dbReference type="EMBL" id="BAABCK010000002">
    <property type="protein sequence ID" value="GAA3713821.1"/>
    <property type="molecule type" value="Genomic_DNA"/>
</dbReference>
<proteinExistence type="predicted"/>
<accession>A0ABP7E5X1</accession>
<dbReference type="RefSeq" id="WP_344700642.1">
    <property type="nucleotide sequence ID" value="NZ_BAABCK010000002.1"/>
</dbReference>
<evidence type="ECO:0000256" key="1">
    <source>
        <dbReference type="SAM" id="Phobius"/>
    </source>
</evidence>
<sequence length="55" mass="6264">MYRMVFIGNCILILLMILVSTTGNIGLTRVLQVIVFILSVYLFYGYTKSSSGRRK</sequence>
<keyword evidence="1" id="KW-0472">Membrane</keyword>
<reference evidence="3" key="1">
    <citation type="journal article" date="2019" name="Int. J. Syst. Evol. Microbiol.">
        <title>The Global Catalogue of Microorganisms (GCM) 10K type strain sequencing project: providing services to taxonomists for standard genome sequencing and annotation.</title>
        <authorList>
            <consortium name="The Broad Institute Genomics Platform"/>
            <consortium name="The Broad Institute Genome Sequencing Center for Infectious Disease"/>
            <person name="Wu L."/>
            <person name="Ma J."/>
        </authorList>
    </citation>
    <scope>NUCLEOTIDE SEQUENCE [LARGE SCALE GENOMIC DNA]</scope>
    <source>
        <strain evidence="3">JCM 16981</strain>
    </source>
</reference>